<dbReference type="InterPro" id="IPR023753">
    <property type="entry name" value="FAD/NAD-binding_dom"/>
</dbReference>
<gene>
    <name evidence="4" type="ORF">SAMN05660653_00264</name>
</gene>
<evidence type="ECO:0000259" key="3">
    <source>
        <dbReference type="Pfam" id="PF07992"/>
    </source>
</evidence>
<dbReference type="EMBL" id="FMXO01000001">
    <property type="protein sequence ID" value="SDB05114.1"/>
    <property type="molecule type" value="Genomic_DNA"/>
</dbReference>
<evidence type="ECO:0000313" key="5">
    <source>
        <dbReference type="Proteomes" id="UP000198771"/>
    </source>
</evidence>
<dbReference type="OrthoDB" id="9806179at2"/>
<dbReference type="RefSeq" id="WP_092116419.1">
    <property type="nucleotide sequence ID" value="NZ_FMXO01000001.1"/>
</dbReference>
<reference evidence="4 5" key="1">
    <citation type="submission" date="2016-10" db="EMBL/GenBank/DDBJ databases">
        <authorList>
            <person name="de Groot N.N."/>
        </authorList>
    </citation>
    <scope>NUCLEOTIDE SEQUENCE [LARGE SCALE GENOMIC DNA]</scope>
    <source>
        <strain evidence="4 5">ASO4-2</strain>
    </source>
</reference>
<sequence>MRNVSLVIIGQGPAGLSAAIYTARAGIGTLVLGCAPKIAGDYDIDNYFGFAETISGMELIQRGIRQAERFGAEVRNERVLSIHAVAEGRFHVRTEQEEYETCAVILATGVSRVRPGIDNLQDYEGKGVSYCVSCDGFFVRQKKVMVLGEGNFAANQALELLHYTPFVRICTQGKTLDMAQEFQDKLLRSGITIVQDKILSLGGSDGLATVHYAGGEQEEVDGLFIAMGQASSSDFAASLGLVKRKQFIAVNEQQQTNIPGIYAAGDCVGRFLQISVAVGEGALAARSAIEYVKKECAKE</sequence>
<dbReference type="STRING" id="617002.SAMN05660653_00264"/>
<organism evidence="4 5">
    <name type="scientific">Desulfonatronum thiosulfatophilum</name>
    <dbReference type="NCBI Taxonomy" id="617002"/>
    <lineage>
        <taxon>Bacteria</taxon>
        <taxon>Pseudomonadati</taxon>
        <taxon>Thermodesulfobacteriota</taxon>
        <taxon>Desulfovibrionia</taxon>
        <taxon>Desulfovibrionales</taxon>
        <taxon>Desulfonatronaceae</taxon>
        <taxon>Desulfonatronum</taxon>
    </lineage>
</organism>
<dbReference type="PRINTS" id="PR00469">
    <property type="entry name" value="PNDRDTASEII"/>
</dbReference>
<evidence type="ECO:0000256" key="2">
    <source>
        <dbReference type="ARBA" id="ARBA00023002"/>
    </source>
</evidence>
<dbReference type="GO" id="GO:0016491">
    <property type="term" value="F:oxidoreductase activity"/>
    <property type="evidence" value="ECO:0007669"/>
    <property type="project" value="UniProtKB-KW"/>
</dbReference>
<evidence type="ECO:0000313" key="4">
    <source>
        <dbReference type="EMBL" id="SDB05114.1"/>
    </source>
</evidence>
<keyword evidence="5" id="KW-1185">Reference proteome</keyword>
<dbReference type="Pfam" id="PF07992">
    <property type="entry name" value="Pyr_redox_2"/>
    <property type="match status" value="1"/>
</dbReference>
<dbReference type="PANTHER" id="PTHR48105">
    <property type="entry name" value="THIOREDOXIN REDUCTASE 1-RELATED-RELATED"/>
    <property type="match status" value="1"/>
</dbReference>
<name>A0A1G6A9L2_9BACT</name>
<dbReference type="InterPro" id="IPR050097">
    <property type="entry name" value="Ferredoxin-NADP_redctase_2"/>
</dbReference>
<feature type="domain" description="FAD/NAD(P)-binding" evidence="3">
    <location>
        <begin position="5"/>
        <end position="281"/>
    </location>
</feature>
<keyword evidence="1" id="KW-0285">Flavoprotein</keyword>
<protein>
    <submittedName>
        <fullName evidence="4">Thioredoxin reductase (NADPH)</fullName>
    </submittedName>
</protein>
<evidence type="ECO:0000256" key="1">
    <source>
        <dbReference type="ARBA" id="ARBA00022630"/>
    </source>
</evidence>
<dbReference type="Gene3D" id="3.50.50.60">
    <property type="entry name" value="FAD/NAD(P)-binding domain"/>
    <property type="match status" value="2"/>
</dbReference>
<dbReference type="InterPro" id="IPR036188">
    <property type="entry name" value="FAD/NAD-bd_sf"/>
</dbReference>
<accession>A0A1G6A9L2</accession>
<dbReference type="AlphaFoldDB" id="A0A1G6A9L2"/>
<dbReference type="Proteomes" id="UP000198771">
    <property type="component" value="Unassembled WGS sequence"/>
</dbReference>
<dbReference type="PRINTS" id="PR00368">
    <property type="entry name" value="FADPNR"/>
</dbReference>
<proteinExistence type="predicted"/>
<keyword evidence="2" id="KW-0560">Oxidoreductase</keyword>
<dbReference type="SUPFAM" id="SSF51905">
    <property type="entry name" value="FAD/NAD(P)-binding domain"/>
    <property type="match status" value="1"/>
</dbReference>